<keyword evidence="3 6" id="KW-0597">Phosphoprotein</keyword>
<dbReference type="PROSITE" id="PS50110">
    <property type="entry name" value="RESPONSE_REGULATORY"/>
    <property type="match status" value="1"/>
</dbReference>
<dbReference type="PROSITE" id="PS50109">
    <property type="entry name" value="HIS_KIN"/>
    <property type="match status" value="1"/>
</dbReference>
<keyword evidence="4 10" id="KW-0808">Transferase</keyword>
<dbReference type="GO" id="GO:0005886">
    <property type="term" value="C:plasma membrane"/>
    <property type="evidence" value="ECO:0007669"/>
    <property type="project" value="TreeGrafter"/>
</dbReference>
<evidence type="ECO:0000259" key="9">
    <source>
        <dbReference type="PROSITE" id="PS50110"/>
    </source>
</evidence>
<dbReference type="InterPro" id="IPR005467">
    <property type="entry name" value="His_kinase_dom"/>
</dbReference>
<dbReference type="EC" id="2.7.13.3" evidence="2"/>
<dbReference type="InterPro" id="IPR036097">
    <property type="entry name" value="HisK_dim/P_sf"/>
</dbReference>
<dbReference type="SUPFAM" id="SSF52172">
    <property type="entry name" value="CheY-like"/>
    <property type="match status" value="1"/>
</dbReference>
<dbReference type="InterPro" id="IPR003661">
    <property type="entry name" value="HisK_dim/P_dom"/>
</dbReference>
<evidence type="ECO:0000256" key="3">
    <source>
        <dbReference type="ARBA" id="ARBA00022553"/>
    </source>
</evidence>
<dbReference type="SMART" id="SM00387">
    <property type="entry name" value="HATPase_c"/>
    <property type="match status" value="1"/>
</dbReference>
<dbReference type="CDD" id="cd00082">
    <property type="entry name" value="HisKA"/>
    <property type="match status" value="1"/>
</dbReference>
<feature type="transmembrane region" description="Helical" evidence="7">
    <location>
        <begin position="296"/>
        <end position="317"/>
    </location>
</feature>
<gene>
    <name evidence="10" type="primary">evgS_2</name>
    <name evidence="10" type="ORF">NCTC11388_01569</name>
</gene>
<evidence type="ECO:0000259" key="8">
    <source>
        <dbReference type="PROSITE" id="PS50109"/>
    </source>
</evidence>
<dbReference type="PANTHER" id="PTHR43047:SF72">
    <property type="entry name" value="OSMOSENSING HISTIDINE PROTEIN KINASE SLN1"/>
    <property type="match status" value="1"/>
</dbReference>
<dbReference type="InterPro" id="IPR003594">
    <property type="entry name" value="HATPase_dom"/>
</dbReference>
<sequence length="712" mass="82223">MRKSIVIHQNSNRVRKILLFSTIVLFVIISLVFLISIQQYKNIQKRLENIYLSINEENSDFSDILTKYNEAENYFRLFSIDFDIESYSKYEQKLLEINGAIDSMLVSSNRDTNSSKSYNDNIGKRKVIADDFVLLRLRISEILNYSDTLKQYPQMLSESEIFNVLTVPHSESIKNNKAKEFIVVKKKPFFKRIFDSKNDTISLQNLATNEDRQKEIKLQKLLNINAANSRNKLATLKKSFFDLRQKERELLSTNFSLLYDLNKIIRDIHENQVVQKHLNSSNETKTLFERTNQFKWTMISCLFFMFIMICMIIYYQLYSNYYERKLIEEKLYANKLAEEKTDTLAEITHEIRTPINSLIGIIDLLKKKENLYTDKDKLLLESAYSSIQNTSKTINDILNLSKVDDSSNNLLLSNFDINELLMDVAEQNRNQAELKNLQIKYVKEKGLRTIVYSDEFKIRHILNNLLSNSIKYSQKGTITSSVMIDNKSSQLILTVEDQGIGISADLEKTIFRKYFTVNKNNKVEGGVGLGLFILQKLVNSLNGKISFTSQSNVGTTFTIMIPIPPAKQPKPGDTEKVTSVTELRKDISWLIVDDNALNLLYMKHFFALHPHVETATNGAEALEVLQKKKIDIIITDINMPVMTGDEVLMHIRKNPKYNDILVIATSSDNEQVKSLEIKHNLCFNGILIKPFNEKKLIEVISNTLNSCQKTPQ</sequence>
<dbReference type="AlphaFoldDB" id="A0A380BT23"/>
<evidence type="ECO:0000256" key="1">
    <source>
        <dbReference type="ARBA" id="ARBA00000085"/>
    </source>
</evidence>
<dbReference type="InterPro" id="IPR004358">
    <property type="entry name" value="Sig_transdc_His_kin-like_C"/>
</dbReference>
<dbReference type="RefSeq" id="WP_115169721.1">
    <property type="nucleotide sequence ID" value="NZ_UGYW01000002.1"/>
</dbReference>
<feature type="modified residue" description="4-aspartylphosphate" evidence="6">
    <location>
        <position position="636"/>
    </location>
</feature>
<dbReference type="Gene3D" id="3.30.565.10">
    <property type="entry name" value="Histidine kinase-like ATPase, C-terminal domain"/>
    <property type="match status" value="1"/>
</dbReference>
<evidence type="ECO:0000256" key="4">
    <source>
        <dbReference type="ARBA" id="ARBA00022679"/>
    </source>
</evidence>
<dbReference type="PANTHER" id="PTHR43047">
    <property type="entry name" value="TWO-COMPONENT HISTIDINE PROTEIN KINASE"/>
    <property type="match status" value="1"/>
</dbReference>
<evidence type="ECO:0000313" key="10">
    <source>
        <dbReference type="EMBL" id="SUJ05607.1"/>
    </source>
</evidence>
<evidence type="ECO:0000256" key="7">
    <source>
        <dbReference type="SAM" id="Phobius"/>
    </source>
</evidence>
<feature type="transmembrane region" description="Helical" evidence="7">
    <location>
        <begin position="17"/>
        <end position="37"/>
    </location>
</feature>
<dbReference type="SUPFAM" id="SSF55874">
    <property type="entry name" value="ATPase domain of HSP90 chaperone/DNA topoisomerase II/histidine kinase"/>
    <property type="match status" value="1"/>
</dbReference>
<reference evidence="10 11" key="1">
    <citation type="submission" date="2018-06" db="EMBL/GenBank/DDBJ databases">
        <authorList>
            <consortium name="Pathogen Informatics"/>
            <person name="Doyle S."/>
        </authorList>
    </citation>
    <scope>NUCLEOTIDE SEQUENCE [LARGE SCALE GENOMIC DNA]</scope>
    <source>
        <strain evidence="10 11">NCTC11388</strain>
    </source>
</reference>
<comment type="catalytic activity">
    <reaction evidence="1">
        <text>ATP + protein L-histidine = ADP + protein N-phospho-L-histidine.</text>
        <dbReference type="EC" id="2.7.13.3"/>
    </reaction>
</comment>
<dbReference type="Pfam" id="PF00512">
    <property type="entry name" value="HisKA"/>
    <property type="match status" value="1"/>
</dbReference>
<evidence type="ECO:0000256" key="5">
    <source>
        <dbReference type="ARBA" id="ARBA00022777"/>
    </source>
</evidence>
<dbReference type="SMART" id="SM00448">
    <property type="entry name" value="REC"/>
    <property type="match status" value="1"/>
</dbReference>
<dbReference type="PRINTS" id="PR00344">
    <property type="entry name" value="BCTRLSENSOR"/>
</dbReference>
<dbReference type="Pfam" id="PF00072">
    <property type="entry name" value="Response_reg"/>
    <property type="match status" value="1"/>
</dbReference>
<evidence type="ECO:0000256" key="6">
    <source>
        <dbReference type="PROSITE-ProRule" id="PRU00169"/>
    </source>
</evidence>
<organism evidence="10 11">
    <name type="scientific">Sphingobacterium spiritivorum</name>
    <name type="common">Flavobacterium spiritivorum</name>
    <dbReference type="NCBI Taxonomy" id="258"/>
    <lineage>
        <taxon>Bacteria</taxon>
        <taxon>Pseudomonadati</taxon>
        <taxon>Bacteroidota</taxon>
        <taxon>Sphingobacteriia</taxon>
        <taxon>Sphingobacteriales</taxon>
        <taxon>Sphingobacteriaceae</taxon>
        <taxon>Sphingobacterium</taxon>
    </lineage>
</organism>
<proteinExistence type="predicted"/>
<dbReference type="SMART" id="SM00388">
    <property type="entry name" value="HisKA"/>
    <property type="match status" value="1"/>
</dbReference>
<name>A0A380BT23_SPHSI</name>
<dbReference type="InterPro" id="IPR011006">
    <property type="entry name" value="CheY-like_superfamily"/>
</dbReference>
<dbReference type="EMBL" id="UGYW01000002">
    <property type="protein sequence ID" value="SUJ05607.1"/>
    <property type="molecule type" value="Genomic_DNA"/>
</dbReference>
<keyword evidence="7" id="KW-0472">Membrane</keyword>
<keyword evidence="5" id="KW-0418">Kinase</keyword>
<protein>
    <recommendedName>
        <fullName evidence="2">histidine kinase</fullName>
        <ecNumber evidence="2">2.7.13.3</ecNumber>
    </recommendedName>
</protein>
<dbReference type="Gene3D" id="1.10.287.130">
    <property type="match status" value="1"/>
</dbReference>
<dbReference type="GO" id="GO:0009927">
    <property type="term" value="F:histidine phosphotransfer kinase activity"/>
    <property type="evidence" value="ECO:0007669"/>
    <property type="project" value="TreeGrafter"/>
</dbReference>
<feature type="domain" description="Response regulatory" evidence="9">
    <location>
        <begin position="588"/>
        <end position="704"/>
    </location>
</feature>
<dbReference type="InterPro" id="IPR036890">
    <property type="entry name" value="HATPase_C_sf"/>
</dbReference>
<keyword evidence="7" id="KW-0812">Transmembrane</keyword>
<dbReference type="Proteomes" id="UP000254893">
    <property type="component" value="Unassembled WGS sequence"/>
</dbReference>
<feature type="domain" description="Histidine kinase" evidence="8">
    <location>
        <begin position="346"/>
        <end position="565"/>
    </location>
</feature>
<dbReference type="InterPro" id="IPR001789">
    <property type="entry name" value="Sig_transdc_resp-reg_receiver"/>
</dbReference>
<evidence type="ECO:0000256" key="2">
    <source>
        <dbReference type="ARBA" id="ARBA00012438"/>
    </source>
</evidence>
<keyword evidence="7" id="KW-1133">Transmembrane helix</keyword>
<dbReference type="Pfam" id="PF02518">
    <property type="entry name" value="HATPase_c"/>
    <property type="match status" value="1"/>
</dbReference>
<dbReference type="SUPFAM" id="SSF47384">
    <property type="entry name" value="Homodimeric domain of signal transducing histidine kinase"/>
    <property type="match status" value="1"/>
</dbReference>
<dbReference type="Gene3D" id="3.40.50.2300">
    <property type="match status" value="1"/>
</dbReference>
<evidence type="ECO:0000313" key="11">
    <source>
        <dbReference type="Proteomes" id="UP000254893"/>
    </source>
</evidence>
<accession>A0A380BT23</accession>
<dbReference type="GO" id="GO:0000155">
    <property type="term" value="F:phosphorelay sensor kinase activity"/>
    <property type="evidence" value="ECO:0007669"/>
    <property type="project" value="InterPro"/>
</dbReference>